<dbReference type="EMBL" id="VIWT01000008">
    <property type="protein sequence ID" value="TWF71780.1"/>
    <property type="molecule type" value="Genomic_DNA"/>
</dbReference>
<name>A0A561SA79_9ACTN</name>
<proteinExistence type="predicted"/>
<sequence length="130" mass="14241">MPISVTVLREMFRNLQSWRSLYEVGGPDVITGLDGQDYCIHDITHLYTASQATRANAKGQREPVLSPRQAQAIRMFLFENMLEKDVARRMGVSETNPVASYATQGLIRLLALAEQGQLALAPAGPAARAA</sequence>
<evidence type="ECO:0000313" key="2">
    <source>
        <dbReference type="Proteomes" id="UP000317940"/>
    </source>
</evidence>
<evidence type="ECO:0000313" key="1">
    <source>
        <dbReference type="EMBL" id="TWF71780.1"/>
    </source>
</evidence>
<protein>
    <submittedName>
        <fullName evidence="1">Uncharacterized protein</fullName>
    </submittedName>
</protein>
<comment type="caution">
    <text evidence="1">The sequence shown here is derived from an EMBL/GenBank/DDBJ whole genome shotgun (WGS) entry which is preliminary data.</text>
</comment>
<dbReference type="OrthoDB" id="9863442at2"/>
<dbReference type="RefSeq" id="WP_145911570.1">
    <property type="nucleotide sequence ID" value="NZ_BAAAMZ010000022.1"/>
</dbReference>
<organism evidence="1 2">
    <name type="scientific">Kitasatospora viridis</name>
    <dbReference type="NCBI Taxonomy" id="281105"/>
    <lineage>
        <taxon>Bacteria</taxon>
        <taxon>Bacillati</taxon>
        <taxon>Actinomycetota</taxon>
        <taxon>Actinomycetes</taxon>
        <taxon>Kitasatosporales</taxon>
        <taxon>Streptomycetaceae</taxon>
        <taxon>Kitasatospora</taxon>
    </lineage>
</organism>
<dbReference type="AlphaFoldDB" id="A0A561SA79"/>
<gene>
    <name evidence="1" type="ORF">FHX73_18151</name>
</gene>
<dbReference type="Proteomes" id="UP000317940">
    <property type="component" value="Unassembled WGS sequence"/>
</dbReference>
<accession>A0A561SA79</accession>
<reference evidence="1 2" key="1">
    <citation type="submission" date="2019-06" db="EMBL/GenBank/DDBJ databases">
        <title>Sequencing the genomes of 1000 actinobacteria strains.</title>
        <authorList>
            <person name="Klenk H.-P."/>
        </authorList>
    </citation>
    <scope>NUCLEOTIDE SEQUENCE [LARGE SCALE GENOMIC DNA]</scope>
    <source>
        <strain evidence="1 2">DSM 44826</strain>
    </source>
</reference>
<keyword evidence="2" id="KW-1185">Reference proteome</keyword>